<dbReference type="InterPro" id="IPR016286">
    <property type="entry name" value="FUC_metazoa-typ"/>
</dbReference>
<keyword evidence="4 7" id="KW-0732">Signal</keyword>
<dbReference type="RefSeq" id="WP_346086538.1">
    <property type="nucleotide sequence ID" value="NZ_BAAAZK010000007.1"/>
</dbReference>
<dbReference type="Proteomes" id="UP001500167">
    <property type="component" value="Unassembled WGS sequence"/>
</dbReference>
<dbReference type="EC" id="3.2.1.51" evidence="3"/>
<evidence type="ECO:0000256" key="7">
    <source>
        <dbReference type="SAM" id="SignalP"/>
    </source>
</evidence>
<feature type="chain" id="PRO_5046028169" description="alpha-L-fucosidase" evidence="7">
    <location>
        <begin position="21"/>
        <end position="587"/>
    </location>
</feature>
<feature type="signal peptide" evidence="7">
    <location>
        <begin position="1"/>
        <end position="20"/>
    </location>
</feature>
<evidence type="ECO:0000256" key="1">
    <source>
        <dbReference type="ARBA" id="ARBA00004071"/>
    </source>
</evidence>
<dbReference type="SUPFAM" id="SSF51445">
    <property type="entry name" value="(Trans)glycosidases"/>
    <property type="match status" value="1"/>
</dbReference>
<keyword evidence="6" id="KW-0326">Glycosidase</keyword>
<dbReference type="PRINTS" id="PR00741">
    <property type="entry name" value="GLHYDRLASE29"/>
</dbReference>
<evidence type="ECO:0000256" key="3">
    <source>
        <dbReference type="ARBA" id="ARBA00012662"/>
    </source>
</evidence>
<comment type="caution">
    <text evidence="9">The sequence shown here is derived from an EMBL/GenBank/DDBJ whole genome shotgun (WGS) entry which is preliminary data.</text>
</comment>
<evidence type="ECO:0000259" key="8">
    <source>
        <dbReference type="Pfam" id="PF01120"/>
    </source>
</evidence>
<sequence>MKKIRLLVLVFIAMYHSSWAQWSVLMDDKKYNETEFFLYQRFTQKEWDASNFAKPEDMKWFLDARYGMFVHFGLNSYVNKDMSWPIVRNRKMPDHGQGAYPDQAWQVEWPSKFKLEKFNAKEWVNIAQRSGMKYMTIVVKHHDGFHLWDTQFSDFKITITPFGRDYLKELIDACHAAGLPVGLYYSQRDWYHPDYEPIDTNTVHSISDPPYYESLPGKRVTAGAKHKKYIDYQFKAIRELLTKYGKIDIFWFDAVSWGGMFTAEMWDSERLTRMIRELQPGIVINNRASLPGDFDTPEQRIGMYQERPWESAMTLNGSWGYDPEHKIKPVKNLVREMLTAAAGNGNVLISWGAKFDGAFDSPQIDSLLAIGHWLKQYGDYYYGTRGGPWMPTKEYGAVHKANKVYLYLFDQAMETIKLPILKHNRLRRFHRVGDDKALNWKEANNNYVFTDIKTTDPIVQIFELEFDSPIQETVGDRTYSIFDSPTYGKLIYEKKLNKVPRRRITVDLKKISKVTGIGLYGNIENLIVEYSINNQDWEKLSVKQGLSQQELSLNSFMAGMQVPGKEIRYLRIYGKPNPEVNIKIFSQ</sequence>
<protein>
    <recommendedName>
        <fullName evidence="3">alpha-L-fucosidase</fullName>
        <ecNumber evidence="3">3.2.1.51</ecNumber>
    </recommendedName>
</protein>
<dbReference type="InterPro" id="IPR017853">
    <property type="entry name" value="GH"/>
</dbReference>
<dbReference type="EMBL" id="BAAAZK010000007">
    <property type="protein sequence ID" value="GAA4177996.1"/>
    <property type="molecule type" value="Genomic_DNA"/>
</dbReference>
<evidence type="ECO:0000313" key="9">
    <source>
        <dbReference type="EMBL" id="GAA4177996.1"/>
    </source>
</evidence>
<keyword evidence="5" id="KW-0378">Hydrolase</keyword>
<evidence type="ECO:0000256" key="5">
    <source>
        <dbReference type="ARBA" id="ARBA00022801"/>
    </source>
</evidence>
<evidence type="ECO:0000313" key="10">
    <source>
        <dbReference type="Proteomes" id="UP001500167"/>
    </source>
</evidence>
<dbReference type="InterPro" id="IPR057739">
    <property type="entry name" value="Glyco_hydro_29_N"/>
</dbReference>
<comment type="function">
    <text evidence="1">Alpha-L-fucosidase is responsible for hydrolyzing the alpha-1,6-linked fucose joined to the reducing-end N-acetylglucosamine of the carbohydrate moieties of glycoproteins.</text>
</comment>
<gene>
    <name evidence="9" type="ORF">GCM10022218_27820</name>
</gene>
<keyword evidence="10" id="KW-1185">Reference proteome</keyword>
<dbReference type="PANTHER" id="PTHR10030:SF37">
    <property type="entry name" value="ALPHA-L-FUCOSIDASE-RELATED"/>
    <property type="match status" value="1"/>
</dbReference>
<dbReference type="Gene3D" id="3.20.20.80">
    <property type="entry name" value="Glycosidases"/>
    <property type="match status" value="1"/>
</dbReference>
<reference evidence="10" key="1">
    <citation type="journal article" date="2019" name="Int. J. Syst. Evol. Microbiol.">
        <title>The Global Catalogue of Microorganisms (GCM) 10K type strain sequencing project: providing services to taxonomists for standard genome sequencing and annotation.</title>
        <authorList>
            <consortium name="The Broad Institute Genomics Platform"/>
            <consortium name="The Broad Institute Genome Sequencing Center for Infectious Disease"/>
            <person name="Wu L."/>
            <person name="Ma J."/>
        </authorList>
    </citation>
    <scope>NUCLEOTIDE SEQUENCE [LARGE SCALE GENOMIC DNA]</scope>
    <source>
        <strain evidence="10">JCM 16722</strain>
    </source>
</reference>
<feature type="domain" description="Glycoside hydrolase family 29 N-terminal" evidence="8">
    <location>
        <begin position="46"/>
        <end position="379"/>
    </location>
</feature>
<proteinExistence type="inferred from homology"/>
<evidence type="ECO:0000256" key="2">
    <source>
        <dbReference type="ARBA" id="ARBA00007951"/>
    </source>
</evidence>
<accession>A0ABP8A526</accession>
<name>A0ABP8A526_9SPHI</name>
<organism evidence="9 10">
    <name type="scientific">Sphingobacterium ginsenosidimutans</name>
    <dbReference type="NCBI Taxonomy" id="687845"/>
    <lineage>
        <taxon>Bacteria</taxon>
        <taxon>Pseudomonadati</taxon>
        <taxon>Bacteroidota</taxon>
        <taxon>Sphingobacteriia</taxon>
        <taxon>Sphingobacteriales</taxon>
        <taxon>Sphingobacteriaceae</taxon>
        <taxon>Sphingobacterium</taxon>
    </lineage>
</organism>
<evidence type="ECO:0000256" key="6">
    <source>
        <dbReference type="ARBA" id="ARBA00023295"/>
    </source>
</evidence>
<comment type="similarity">
    <text evidence="2">Belongs to the glycosyl hydrolase 29 family.</text>
</comment>
<dbReference type="PANTHER" id="PTHR10030">
    <property type="entry name" value="ALPHA-L-FUCOSIDASE"/>
    <property type="match status" value="1"/>
</dbReference>
<dbReference type="InterPro" id="IPR000933">
    <property type="entry name" value="Glyco_hydro_29"/>
</dbReference>
<dbReference type="Pfam" id="PF01120">
    <property type="entry name" value="Alpha_L_fucos"/>
    <property type="match status" value="1"/>
</dbReference>
<dbReference type="SMART" id="SM00812">
    <property type="entry name" value="Alpha_L_fucos"/>
    <property type="match status" value="1"/>
</dbReference>
<evidence type="ECO:0000256" key="4">
    <source>
        <dbReference type="ARBA" id="ARBA00022729"/>
    </source>
</evidence>